<dbReference type="GO" id="GO:0043565">
    <property type="term" value="F:sequence-specific DNA binding"/>
    <property type="evidence" value="ECO:0007669"/>
    <property type="project" value="InterPro"/>
</dbReference>
<comment type="caution">
    <text evidence="6">The sequence shown here is derived from an EMBL/GenBank/DDBJ whole genome shotgun (WGS) entry which is preliminary data.</text>
</comment>
<dbReference type="RefSeq" id="WP_089201516.1">
    <property type="nucleotide sequence ID" value="NZ_NHRJ02000017.1"/>
</dbReference>
<evidence type="ECO:0000313" key="6">
    <source>
        <dbReference type="EMBL" id="PZE19422.1"/>
    </source>
</evidence>
<dbReference type="InterPro" id="IPR018062">
    <property type="entry name" value="HTH_AraC-typ_CS"/>
</dbReference>
<dbReference type="GO" id="GO:0003700">
    <property type="term" value="F:DNA-binding transcription factor activity"/>
    <property type="evidence" value="ECO:0007669"/>
    <property type="project" value="InterPro"/>
</dbReference>
<dbReference type="PROSITE" id="PS00041">
    <property type="entry name" value="HTH_ARAC_FAMILY_1"/>
    <property type="match status" value="1"/>
</dbReference>
<organism evidence="6 7">
    <name type="scientific">Paenibacillus xerothermodurans</name>
    <dbReference type="NCBI Taxonomy" id="1977292"/>
    <lineage>
        <taxon>Bacteria</taxon>
        <taxon>Bacillati</taxon>
        <taxon>Bacillota</taxon>
        <taxon>Bacilli</taxon>
        <taxon>Bacillales</taxon>
        <taxon>Paenibacillaceae</taxon>
        <taxon>Paenibacillus</taxon>
    </lineage>
</organism>
<feature type="domain" description="HTH araC/xylS-type" evidence="5">
    <location>
        <begin position="688"/>
        <end position="785"/>
    </location>
</feature>
<dbReference type="Proteomes" id="UP000214746">
    <property type="component" value="Unassembled WGS sequence"/>
</dbReference>
<dbReference type="Pfam" id="PF12833">
    <property type="entry name" value="HTH_18"/>
    <property type="match status" value="1"/>
</dbReference>
<keyword evidence="3" id="KW-0804">Transcription</keyword>
<keyword evidence="2" id="KW-0238">DNA-binding</keyword>
<dbReference type="SUPFAM" id="SSF46689">
    <property type="entry name" value="Homeodomain-like"/>
    <property type="match status" value="2"/>
</dbReference>
<dbReference type="PANTHER" id="PTHR43280:SF28">
    <property type="entry name" value="HTH-TYPE TRANSCRIPTIONAL ACTIVATOR RHAS"/>
    <property type="match status" value="1"/>
</dbReference>
<dbReference type="AlphaFoldDB" id="A0A2W1NUR1"/>
<name>A0A2W1NUR1_PAEXE</name>
<reference evidence="6" key="1">
    <citation type="submission" date="2018-06" db="EMBL/GenBank/DDBJ databases">
        <title>Paenibacillus xerothermodurans sp. nov. an extremely dry heat resistant spore forming bacterium isolated from the soil of Cape Canaveral, Florida.</title>
        <authorList>
            <person name="Seuylemezian A."/>
            <person name="Kaur N."/>
            <person name="Patil P."/>
            <person name="Patil P."/>
            <person name="Mayilraj S."/>
            <person name="Vaishampayan P."/>
        </authorList>
    </citation>
    <scope>NUCLEOTIDE SEQUENCE [LARGE SCALE GENOMIC DNA]</scope>
    <source>
        <strain evidence="6">ATCC 27380</strain>
    </source>
</reference>
<dbReference type="InterPro" id="IPR009057">
    <property type="entry name" value="Homeodomain-like_sf"/>
</dbReference>
<evidence type="ECO:0000313" key="7">
    <source>
        <dbReference type="Proteomes" id="UP000214746"/>
    </source>
</evidence>
<evidence type="ECO:0000256" key="3">
    <source>
        <dbReference type="ARBA" id="ARBA00023163"/>
    </source>
</evidence>
<keyword evidence="4" id="KW-0472">Membrane</keyword>
<dbReference type="OrthoDB" id="1975037at2"/>
<protein>
    <submittedName>
        <fullName evidence="6">AraC family transcriptional regulator</fullName>
    </submittedName>
</protein>
<feature type="transmembrane region" description="Helical" evidence="4">
    <location>
        <begin position="317"/>
        <end position="336"/>
    </location>
</feature>
<keyword evidence="1" id="KW-0805">Transcription regulation</keyword>
<dbReference type="PROSITE" id="PS01124">
    <property type="entry name" value="HTH_ARAC_FAMILY_2"/>
    <property type="match status" value="1"/>
</dbReference>
<dbReference type="Pfam" id="PF17853">
    <property type="entry name" value="GGDEF_2"/>
    <property type="match status" value="1"/>
</dbReference>
<keyword evidence="4" id="KW-1133">Transmembrane helix</keyword>
<keyword evidence="4" id="KW-0812">Transmembrane</keyword>
<dbReference type="Gene3D" id="1.10.10.60">
    <property type="entry name" value="Homeodomain-like"/>
    <property type="match status" value="2"/>
</dbReference>
<dbReference type="PANTHER" id="PTHR43280">
    <property type="entry name" value="ARAC-FAMILY TRANSCRIPTIONAL REGULATOR"/>
    <property type="match status" value="1"/>
</dbReference>
<evidence type="ECO:0000259" key="5">
    <source>
        <dbReference type="PROSITE" id="PS01124"/>
    </source>
</evidence>
<proteinExistence type="predicted"/>
<dbReference type="InterPro" id="IPR018060">
    <property type="entry name" value="HTH_AraC"/>
</dbReference>
<dbReference type="EMBL" id="NHRJ02000017">
    <property type="protein sequence ID" value="PZE19422.1"/>
    <property type="molecule type" value="Genomic_DNA"/>
</dbReference>
<evidence type="ECO:0000256" key="4">
    <source>
        <dbReference type="SAM" id="Phobius"/>
    </source>
</evidence>
<gene>
    <name evidence="6" type="ORF">CBW46_018855</name>
</gene>
<sequence>MEKWGGKHVTNWMGNLLHWWNQRSMKGNFFRQSLIIVLCITSLPTAAVGFSAYLMGKKHIEQEVNRTQQVLLTKALQRMNDDLTHLELTATQWAFNPNFDQQLRDVSLKERYDITYSLYRSLMVMKGSFPLISEVYLFVNGPAPQIVSDTDGVFSIQKVEQQTQYQSLLTHNRGAFWLDDFPPFDPKDDSSIVLVHKLPGIGEPYGALIICLDKTKLVQLVKELSSDDQGGSFIVAEDGDFIVRGSTDPKRPTNFENALKGAVMHRASDTDAFLFSWENRTYSVSYGEFSRLGLKWKYVTATPLTQITQPVVIASRIILAISFMGLLIAAVLSWLASKRLYRPIRHLVSLFHDTKTSQGGMKNEIEFIAAQWRDLTRESEELHSKLQQAYPSLRAGFLIQLSQGHYYSLTEEELRQRMETFGWHLKDKGFVFILIQISGLSYPEGKFADTDEQLVTFAAANIAQEILGHEDQQADVINFQDLSLGILMTHSLTNSDSQINSDTAQLAQKLSDTFSSLLKVYCTCCIGRFTPNIKDIPDSLQSLRQAMRYRDLQADNQILILDELLPEGYRGVHYPFQLEKEIIHALRMGLRQESMRLIQPFIDELVHRSGKEKLVQAGVLQLLGSIQHTILETGYHPLYLYNGGNLYEQLHKMREPEKMVQWFQHKVIQPYLDQLTNDQDLKTKRLVEKVIDHLKAHLMADISLEQCASLFGVSHYTLSKAFKQITGVNFIDYITQLRIEKTKELLYDPSLKINDIAEKIGYRPSYLIRLFKKHEGVTPGQYREQLQAVKK</sequence>
<dbReference type="InterPro" id="IPR041522">
    <property type="entry name" value="CdaR_GGDEF"/>
</dbReference>
<evidence type="ECO:0000256" key="1">
    <source>
        <dbReference type="ARBA" id="ARBA00023015"/>
    </source>
</evidence>
<accession>A0A2W1NUR1</accession>
<feature type="transmembrane region" description="Helical" evidence="4">
    <location>
        <begin position="33"/>
        <end position="56"/>
    </location>
</feature>
<dbReference type="SMART" id="SM00342">
    <property type="entry name" value="HTH_ARAC"/>
    <property type="match status" value="1"/>
</dbReference>
<keyword evidence="7" id="KW-1185">Reference proteome</keyword>
<evidence type="ECO:0000256" key="2">
    <source>
        <dbReference type="ARBA" id="ARBA00023125"/>
    </source>
</evidence>